<dbReference type="Proteomes" id="UP000336646">
    <property type="component" value="Unassembled WGS sequence"/>
</dbReference>
<evidence type="ECO:0000313" key="2">
    <source>
        <dbReference type="EMBL" id="TVS30346.1"/>
    </source>
</evidence>
<evidence type="ECO:0000256" key="1">
    <source>
        <dbReference type="SAM" id="Phobius"/>
    </source>
</evidence>
<reference evidence="2 3" key="1">
    <citation type="submission" date="2018-12" db="EMBL/GenBank/DDBJ databases">
        <title>Corynebacterium sanguinis sp. nov., a clinically-associated and environmental corynebacterium.</title>
        <authorList>
            <person name="Gonzales-Siles L."/>
            <person name="Jaen-Luchoro D."/>
            <person name="Cardew S."/>
            <person name="Inganas E."/>
            <person name="Ohlen M."/>
            <person name="Jensie-Markopolous S."/>
            <person name="Pinyeiro-Iglesias B."/>
            <person name="Molin K."/>
            <person name="Skovbjerg S."/>
            <person name="Svensson-Stadler L."/>
            <person name="Funke G."/>
            <person name="Moore E.R.B."/>
        </authorList>
    </citation>
    <scope>NUCLEOTIDE SEQUENCE [LARGE SCALE GENOMIC DNA]</scope>
    <source>
        <strain evidence="2 3">58734</strain>
    </source>
</reference>
<feature type="transmembrane region" description="Helical" evidence="1">
    <location>
        <begin position="56"/>
        <end position="74"/>
    </location>
</feature>
<accession>A0A6C1TZZ1</accession>
<protein>
    <recommendedName>
        <fullName evidence="4">PH domain-containing protein</fullName>
    </recommendedName>
</protein>
<dbReference type="AlphaFoldDB" id="A0A6C1TZZ1"/>
<keyword evidence="1" id="KW-0812">Transmembrane</keyword>
<dbReference type="OrthoDB" id="4413216at2"/>
<proteinExistence type="predicted"/>
<sequence>MVDNRGLRLARGEVVLADTTSPLTTLIFPLLELVVITAVCWMAIGWMDANGISSGLRNLIVLIWAIVGVVRFCWPLATSRRRRFVVTNHRVLARSRRGAIDSIPFGQIHSAHRDRGGISLAVYGFERPLYFPEVGCSRKVERILHGQIAQARRY</sequence>
<comment type="caution">
    <text evidence="2">The sequence shown here is derived from an EMBL/GenBank/DDBJ whole genome shotgun (WGS) entry which is preliminary data.</text>
</comment>
<keyword evidence="1" id="KW-0472">Membrane</keyword>
<dbReference type="EMBL" id="RXIR01000001">
    <property type="protein sequence ID" value="TVS30346.1"/>
    <property type="molecule type" value="Genomic_DNA"/>
</dbReference>
<keyword evidence="1" id="KW-1133">Transmembrane helix</keyword>
<dbReference type="RefSeq" id="WP_144772404.1">
    <property type="nucleotide sequence ID" value="NZ_JALXXN010000010.1"/>
</dbReference>
<organism evidence="2 3">
    <name type="scientific">Corynebacterium sanguinis</name>
    <dbReference type="NCBI Taxonomy" id="2594913"/>
    <lineage>
        <taxon>Bacteria</taxon>
        <taxon>Bacillati</taxon>
        <taxon>Actinomycetota</taxon>
        <taxon>Actinomycetes</taxon>
        <taxon>Mycobacteriales</taxon>
        <taxon>Corynebacteriaceae</taxon>
        <taxon>Corynebacterium</taxon>
    </lineage>
</organism>
<evidence type="ECO:0008006" key="4">
    <source>
        <dbReference type="Google" id="ProtNLM"/>
    </source>
</evidence>
<evidence type="ECO:0000313" key="3">
    <source>
        <dbReference type="Proteomes" id="UP000336646"/>
    </source>
</evidence>
<feature type="transmembrane region" description="Helical" evidence="1">
    <location>
        <begin position="21"/>
        <end position="44"/>
    </location>
</feature>
<name>A0A6C1TZZ1_9CORY</name>
<gene>
    <name evidence="2" type="ORF">EKI59_00740</name>
</gene>